<evidence type="ECO:0000313" key="3">
    <source>
        <dbReference type="Proteomes" id="UP000663814"/>
    </source>
</evidence>
<protein>
    <recommendedName>
        <fullName evidence="4">Lipoprotein</fullName>
    </recommendedName>
</protein>
<keyword evidence="3" id="KW-1185">Reference proteome</keyword>
<dbReference type="EMBL" id="JAERPS020000002">
    <property type="protein sequence ID" value="MBZ9611583.1"/>
    <property type="molecule type" value="Genomic_DNA"/>
</dbReference>
<reference evidence="2 3" key="2">
    <citation type="submission" date="2021-08" db="EMBL/GenBank/DDBJ databases">
        <title>Rheinheimera aquimaris sp. nov., isolated from seawater of the East Sea in Korea.</title>
        <authorList>
            <person name="Kim K.H."/>
            <person name="Wenting R."/>
            <person name="Kim K.R."/>
            <person name="Jeon C.O."/>
        </authorList>
    </citation>
    <scope>NUCLEOTIDE SEQUENCE [LARGE SCALE GENOMIC DNA]</scope>
    <source>
        <strain evidence="2 3">MA-13</strain>
    </source>
</reference>
<comment type="caution">
    <text evidence="2">The sequence shown here is derived from an EMBL/GenBank/DDBJ whole genome shotgun (WGS) entry which is preliminary data.</text>
</comment>
<evidence type="ECO:0000256" key="1">
    <source>
        <dbReference type="SAM" id="SignalP"/>
    </source>
</evidence>
<evidence type="ECO:0000313" key="2">
    <source>
        <dbReference type="EMBL" id="MBZ9611583.1"/>
    </source>
</evidence>
<feature type="signal peptide" evidence="1">
    <location>
        <begin position="1"/>
        <end position="22"/>
    </location>
</feature>
<reference evidence="2 3" key="1">
    <citation type="submission" date="2020-12" db="EMBL/GenBank/DDBJ databases">
        <authorList>
            <person name="Ruan W."/>
            <person name="Khan S.A."/>
            <person name="Jeon C.O."/>
        </authorList>
    </citation>
    <scope>NUCLEOTIDE SEQUENCE [LARGE SCALE GENOMIC DNA]</scope>
    <source>
        <strain evidence="2 3">MA-13</strain>
    </source>
</reference>
<dbReference type="PROSITE" id="PS51257">
    <property type="entry name" value="PROKAR_LIPOPROTEIN"/>
    <property type="match status" value="1"/>
</dbReference>
<proteinExistence type="predicted"/>
<dbReference type="Proteomes" id="UP000663814">
    <property type="component" value="Unassembled WGS sequence"/>
</dbReference>
<feature type="chain" id="PRO_5046348041" description="Lipoprotein" evidence="1">
    <location>
        <begin position="23"/>
        <end position="149"/>
    </location>
</feature>
<sequence length="149" mass="16187">MHAKAKLMLAAVGIITGCSALAHEEALESGWCRGGTITVLGEFSLKQPLLLQFKGDSGLVCGQLKSCGHFDDDDYTIALRAAEGLCRAFSEQELAYAEQGYDGTVRPIFHGPGVFKNSESEHHSLYQLTQGIQFSCGYCRMPDAKQALR</sequence>
<evidence type="ECO:0008006" key="4">
    <source>
        <dbReference type="Google" id="ProtNLM"/>
    </source>
</evidence>
<dbReference type="RefSeq" id="WP_205309748.1">
    <property type="nucleotide sequence ID" value="NZ_JAERPS020000002.1"/>
</dbReference>
<name>A0ABS7X7R0_9GAMM</name>
<accession>A0ABS7X7R0</accession>
<gene>
    <name evidence="2" type="ORF">I4W93_008225</name>
</gene>
<organism evidence="2 3">
    <name type="scientific">Rheinheimera maricola</name>
    <dbReference type="NCBI Taxonomy" id="2793282"/>
    <lineage>
        <taxon>Bacteria</taxon>
        <taxon>Pseudomonadati</taxon>
        <taxon>Pseudomonadota</taxon>
        <taxon>Gammaproteobacteria</taxon>
        <taxon>Chromatiales</taxon>
        <taxon>Chromatiaceae</taxon>
        <taxon>Rheinheimera</taxon>
    </lineage>
</organism>
<keyword evidence="1" id="KW-0732">Signal</keyword>